<dbReference type="InterPro" id="IPR008969">
    <property type="entry name" value="CarboxyPept-like_regulatory"/>
</dbReference>
<dbReference type="SUPFAM" id="SSF56935">
    <property type="entry name" value="Porins"/>
    <property type="match status" value="1"/>
</dbReference>
<comment type="subcellular location">
    <subcellularLocation>
        <location evidence="1 8">Cell outer membrane</location>
        <topology evidence="1 8">Multi-pass membrane protein</topology>
    </subcellularLocation>
</comment>
<dbReference type="SUPFAM" id="SSF49464">
    <property type="entry name" value="Carboxypeptidase regulatory domain-like"/>
    <property type="match status" value="1"/>
</dbReference>
<evidence type="ECO:0000259" key="9">
    <source>
        <dbReference type="Pfam" id="PF07715"/>
    </source>
</evidence>
<accession>A0A2S8AG38</accession>
<organism evidence="10 11">
    <name type="scientific">Apibacter adventoris</name>
    <dbReference type="NCBI Taxonomy" id="1679466"/>
    <lineage>
        <taxon>Bacteria</taxon>
        <taxon>Pseudomonadati</taxon>
        <taxon>Bacteroidota</taxon>
        <taxon>Flavobacteriia</taxon>
        <taxon>Flavobacteriales</taxon>
        <taxon>Weeksellaceae</taxon>
        <taxon>Apibacter</taxon>
    </lineage>
</organism>
<keyword evidence="4 8" id="KW-0812">Transmembrane</keyword>
<dbReference type="EMBL" id="PSZM01000001">
    <property type="protein sequence ID" value="PQL95317.1"/>
    <property type="molecule type" value="Genomic_DNA"/>
</dbReference>
<dbReference type="RefSeq" id="WP_105245282.1">
    <property type="nucleotide sequence ID" value="NZ_PSZM01000001.1"/>
</dbReference>
<evidence type="ECO:0000256" key="6">
    <source>
        <dbReference type="ARBA" id="ARBA00023136"/>
    </source>
</evidence>
<dbReference type="InterPro" id="IPR012910">
    <property type="entry name" value="Plug_dom"/>
</dbReference>
<dbReference type="PROSITE" id="PS52016">
    <property type="entry name" value="TONB_DEPENDENT_REC_3"/>
    <property type="match status" value="1"/>
</dbReference>
<sequence length="794" mass="91231">MKIYLYFFFLGLFSSGLYSQTGIIEGIVKSQNKTISEVFVGVKNTTYTTKTDQNGYFKLVLPQGHYLLSFSNEDYENYHIEVDIIKNEKKKISVELKPLPYKEIEDVIIKGKTALQKTKETAFNVTVLDAKSFYNSSLDLAHMLEKAPGVKIRESGGVGSDMSISLNGFTGRHVKLFMDGVPMQGFGSAFQLNNIPVNIADRIEIYKGVVPVEFGADAIGGVINIVTAQSANTYLDLSYSSGSFNTYKTNLNFGHTTKSGFTVQLNAFQNYSDNNYKVKTSVLDLDTNVFSSEKYWVKRFHGKYHNETGILKVGFTKKSWADKFLIGITLGEEFSDIQNANLMEIVYGKKKREATTVMPSLVYEKNDFFIKRLNFKLTANYNKNYNKNIDTAARQYNWFGDYVPKKTKGEGIYSLSRFHNNNTSATANLSYKWNDMHNFTINDVISGYERKKSDHVSIVEIGSVKDTMRRTNLKNILGGSYKFNYKNIWNADIFGKYYYQKVKGPKNISKITNSTKYIETTEKYNTTGYGLAFTYFLKDYQLKGSFEKAYRLPTDNELFGDEVLEMGNSVLKAENSLNYNVGITLNKEFKNKNSIYFDVSAYYRDTRDYIRRIIEQHYGTASYVNHGKVKNIGVDAEVKFYYKNRFMIGGNITYQDLRNKERYSSISGTRKDATYNDRIPNVPYFFGNLDAAYYINNIGQKGNNLSLGYTFNFIGKFYLNWESLGDKSSKYTLPEQLSHDVMINYSFHKGMFNASLELKNITNTLLYDNYSLQKPGRAYYIKLRYFFFKTNKNK</sequence>
<dbReference type="GO" id="GO:0009279">
    <property type="term" value="C:cell outer membrane"/>
    <property type="evidence" value="ECO:0007669"/>
    <property type="project" value="UniProtKB-SubCell"/>
</dbReference>
<comment type="similarity">
    <text evidence="8">Belongs to the TonB-dependent receptor family.</text>
</comment>
<dbReference type="AlphaFoldDB" id="A0A2S8AG38"/>
<comment type="caution">
    <text evidence="10">The sequence shown here is derived from an EMBL/GenBank/DDBJ whole genome shotgun (WGS) entry which is preliminary data.</text>
</comment>
<evidence type="ECO:0000313" key="11">
    <source>
        <dbReference type="Proteomes" id="UP000238042"/>
    </source>
</evidence>
<dbReference type="InterPro" id="IPR039426">
    <property type="entry name" value="TonB-dep_rcpt-like"/>
</dbReference>
<dbReference type="Proteomes" id="UP000238042">
    <property type="component" value="Unassembled WGS sequence"/>
</dbReference>
<dbReference type="OrthoDB" id="9812892at2"/>
<dbReference type="PANTHER" id="PTHR30069">
    <property type="entry name" value="TONB-DEPENDENT OUTER MEMBRANE RECEPTOR"/>
    <property type="match status" value="1"/>
</dbReference>
<evidence type="ECO:0000256" key="1">
    <source>
        <dbReference type="ARBA" id="ARBA00004571"/>
    </source>
</evidence>
<keyword evidence="6 8" id="KW-0472">Membrane</keyword>
<evidence type="ECO:0000256" key="5">
    <source>
        <dbReference type="ARBA" id="ARBA00022729"/>
    </source>
</evidence>
<keyword evidence="5" id="KW-0732">Signal</keyword>
<keyword evidence="2 8" id="KW-0813">Transport</keyword>
<dbReference type="Gene3D" id="2.40.170.20">
    <property type="entry name" value="TonB-dependent receptor, beta-barrel domain"/>
    <property type="match status" value="1"/>
</dbReference>
<dbReference type="GO" id="GO:0015344">
    <property type="term" value="F:siderophore uptake transmembrane transporter activity"/>
    <property type="evidence" value="ECO:0007669"/>
    <property type="project" value="TreeGrafter"/>
</dbReference>
<dbReference type="GO" id="GO:0044718">
    <property type="term" value="P:siderophore transmembrane transport"/>
    <property type="evidence" value="ECO:0007669"/>
    <property type="project" value="TreeGrafter"/>
</dbReference>
<protein>
    <submittedName>
        <fullName evidence="10">Energy transducer TonB</fullName>
    </submittedName>
</protein>
<evidence type="ECO:0000256" key="8">
    <source>
        <dbReference type="PROSITE-ProRule" id="PRU01360"/>
    </source>
</evidence>
<dbReference type="Pfam" id="PF13715">
    <property type="entry name" value="CarbopepD_reg_2"/>
    <property type="match status" value="1"/>
</dbReference>
<dbReference type="PANTHER" id="PTHR30069:SF29">
    <property type="entry name" value="HEMOGLOBIN AND HEMOGLOBIN-HAPTOGLOBIN-BINDING PROTEIN 1-RELATED"/>
    <property type="match status" value="1"/>
</dbReference>
<dbReference type="Pfam" id="PF07715">
    <property type="entry name" value="Plug"/>
    <property type="match status" value="1"/>
</dbReference>
<dbReference type="InterPro" id="IPR036942">
    <property type="entry name" value="Beta-barrel_TonB_sf"/>
</dbReference>
<feature type="domain" description="TonB-dependent receptor plug" evidence="9">
    <location>
        <begin position="118"/>
        <end position="222"/>
    </location>
</feature>
<evidence type="ECO:0000313" key="10">
    <source>
        <dbReference type="EMBL" id="PQL95317.1"/>
    </source>
</evidence>
<evidence type="ECO:0000256" key="2">
    <source>
        <dbReference type="ARBA" id="ARBA00022448"/>
    </source>
</evidence>
<evidence type="ECO:0000256" key="4">
    <source>
        <dbReference type="ARBA" id="ARBA00022692"/>
    </source>
</evidence>
<name>A0A2S8AG38_9FLAO</name>
<proteinExistence type="inferred from homology"/>
<evidence type="ECO:0000256" key="3">
    <source>
        <dbReference type="ARBA" id="ARBA00022452"/>
    </source>
</evidence>
<dbReference type="Gene3D" id="2.170.130.10">
    <property type="entry name" value="TonB-dependent receptor, plug domain"/>
    <property type="match status" value="1"/>
</dbReference>
<keyword evidence="11" id="KW-1185">Reference proteome</keyword>
<keyword evidence="3 8" id="KW-1134">Transmembrane beta strand</keyword>
<dbReference type="InterPro" id="IPR037066">
    <property type="entry name" value="Plug_dom_sf"/>
</dbReference>
<evidence type="ECO:0000256" key="7">
    <source>
        <dbReference type="ARBA" id="ARBA00023237"/>
    </source>
</evidence>
<keyword evidence="7 8" id="KW-0998">Cell outer membrane</keyword>
<gene>
    <name evidence="10" type="ORF">C4S77_00525</name>
</gene>
<dbReference type="Gene3D" id="2.60.40.1120">
    <property type="entry name" value="Carboxypeptidase-like, regulatory domain"/>
    <property type="match status" value="1"/>
</dbReference>
<reference evidence="10 11" key="1">
    <citation type="submission" date="2018-02" db="EMBL/GenBank/DDBJ databases">
        <title>Genome sequences of Apibacter spp., gut symbionts of Asian honey bees.</title>
        <authorList>
            <person name="Kwong W.K."/>
            <person name="Steele M.I."/>
            <person name="Moran N.A."/>
        </authorList>
    </citation>
    <scope>NUCLEOTIDE SEQUENCE [LARGE SCALE GENOMIC DNA]</scope>
    <source>
        <strain evidence="11">wkB301</strain>
    </source>
</reference>